<reference evidence="1 2" key="1">
    <citation type="journal article" date="2016" name="Nat. Commun.">
        <title>Thousands of microbial genomes shed light on interconnected biogeochemical processes in an aquifer system.</title>
        <authorList>
            <person name="Anantharaman K."/>
            <person name="Brown C.T."/>
            <person name="Hug L.A."/>
            <person name="Sharon I."/>
            <person name="Castelle C.J."/>
            <person name="Probst A.J."/>
            <person name="Thomas B.C."/>
            <person name="Singh A."/>
            <person name="Wilkins M.J."/>
            <person name="Karaoz U."/>
            <person name="Brodie E.L."/>
            <person name="Williams K.H."/>
            <person name="Hubbard S.S."/>
            <person name="Banfield J.F."/>
        </authorList>
    </citation>
    <scope>NUCLEOTIDE SEQUENCE [LARGE SCALE GENOMIC DNA]</scope>
    <source>
        <strain evidence="2">RIFCSPLOWO2_12_FULL_64_10</strain>
    </source>
</reference>
<dbReference type="Proteomes" id="UP000178606">
    <property type="component" value="Unassembled WGS sequence"/>
</dbReference>
<name>A0A1F6CDI5_HANXR</name>
<gene>
    <name evidence="1" type="ORF">A3F84_06985</name>
</gene>
<proteinExistence type="predicted"/>
<dbReference type="InterPro" id="IPR008257">
    <property type="entry name" value="Pept_M19"/>
</dbReference>
<dbReference type="PROSITE" id="PS51365">
    <property type="entry name" value="RENAL_DIPEPTIDASE_2"/>
    <property type="match status" value="1"/>
</dbReference>
<evidence type="ECO:0000313" key="1">
    <source>
        <dbReference type="EMBL" id="OGG47040.1"/>
    </source>
</evidence>
<dbReference type="GO" id="GO:0006508">
    <property type="term" value="P:proteolysis"/>
    <property type="evidence" value="ECO:0007669"/>
    <property type="project" value="InterPro"/>
</dbReference>
<dbReference type="InterPro" id="IPR032466">
    <property type="entry name" value="Metal_Hydrolase"/>
</dbReference>
<dbReference type="EMBL" id="MFKF01000276">
    <property type="protein sequence ID" value="OGG47040.1"/>
    <property type="molecule type" value="Genomic_DNA"/>
</dbReference>
<dbReference type="GO" id="GO:0070573">
    <property type="term" value="F:metallodipeptidase activity"/>
    <property type="evidence" value="ECO:0007669"/>
    <property type="project" value="InterPro"/>
</dbReference>
<evidence type="ECO:0008006" key="3">
    <source>
        <dbReference type="Google" id="ProtNLM"/>
    </source>
</evidence>
<dbReference type="Pfam" id="PF01244">
    <property type="entry name" value="Peptidase_M19"/>
    <property type="match status" value="1"/>
</dbReference>
<dbReference type="SUPFAM" id="SSF51556">
    <property type="entry name" value="Metallo-dependent hydrolases"/>
    <property type="match status" value="1"/>
</dbReference>
<dbReference type="PANTHER" id="PTHR10443:SF12">
    <property type="entry name" value="DIPEPTIDASE"/>
    <property type="match status" value="1"/>
</dbReference>
<comment type="caution">
    <text evidence="1">The sequence shown here is derived from an EMBL/GenBank/DDBJ whole genome shotgun (WGS) entry which is preliminary data.</text>
</comment>
<sequence length="323" mass="35670">MEVNKNLADQIHHRAVVAVVHDHRPIGPDLPLMLAGGVTAKVYQVTLDVDVDAGLETSRTRTDGWLRLAARGMEDALREIEARREQCVLARTARDIVQAKQEGRVAVLLGAEGARWLEGSLDPLRLFHRLGLRELQLTWAFPNPLVPDGRLSPFGGEVVAECERLGVLVDVTHIPERAFYDVIDAARRPVIVSHGSARSVTVDLSDDRIRALASTGGLLGVHFYTTYLGPTPTPEGVVRQIDHIARLVGIDHVALGVDFFPTHGAWYDLQVSQGTKDLRWAVRDMSEMPEITRCLVAHGYSEEDTHKILGGNLLRVCREVFGV</sequence>
<dbReference type="AlphaFoldDB" id="A0A1F6CDI5"/>
<dbReference type="Gene3D" id="3.20.20.140">
    <property type="entry name" value="Metal-dependent hydrolases"/>
    <property type="match status" value="1"/>
</dbReference>
<protein>
    <recommendedName>
        <fullName evidence="3">Peptidase M19</fullName>
    </recommendedName>
</protein>
<dbReference type="PANTHER" id="PTHR10443">
    <property type="entry name" value="MICROSOMAL DIPEPTIDASE"/>
    <property type="match status" value="1"/>
</dbReference>
<accession>A0A1F6CDI5</accession>
<evidence type="ECO:0000313" key="2">
    <source>
        <dbReference type="Proteomes" id="UP000178606"/>
    </source>
</evidence>
<organism evidence="1 2">
    <name type="scientific">Handelsmanbacteria sp. (strain RIFCSPLOWO2_12_FULL_64_10)</name>
    <dbReference type="NCBI Taxonomy" id="1817868"/>
    <lineage>
        <taxon>Bacteria</taxon>
        <taxon>Candidatus Handelsmaniibacteriota</taxon>
    </lineage>
</organism>